<accession>A0A6G1G191</accession>
<protein>
    <recommendedName>
        <fullName evidence="1">DUF6589 domain-containing protein</fullName>
    </recommendedName>
</protein>
<feature type="domain" description="DUF6589" evidence="1">
    <location>
        <begin position="2"/>
        <end position="192"/>
    </location>
</feature>
<reference evidence="4" key="2">
    <citation type="submission" date="2020-04" db="EMBL/GenBank/DDBJ databases">
        <authorList>
            <consortium name="NCBI Genome Project"/>
        </authorList>
    </citation>
    <scope>NUCLEOTIDE SEQUENCE</scope>
    <source>
        <strain evidence="4">CBS 781.70</strain>
    </source>
</reference>
<evidence type="ECO:0000313" key="4">
    <source>
        <dbReference type="RefSeq" id="XP_033533321.1"/>
    </source>
</evidence>
<name>A0A6G1G191_9PEZI</name>
<dbReference type="AlphaFoldDB" id="A0A6G1G191"/>
<gene>
    <name evidence="2 4" type="ORF">P152DRAFT_48720</name>
</gene>
<dbReference type="Proteomes" id="UP000504638">
    <property type="component" value="Unplaced"/>
</dbReference>
<dbReference type="GeneID" id="54422661"/>
<evidence type="ECO:0000313" key="3">
    <source>
        <dbReference type="Proteomes" id="UP000504638"/>
    </source>
</evidence>
<dbReference type="RefSeq" id="XP_033533321.1">
    <property type="nucleotide sequence ID" value="XM_033682091.1"/>
</dbReference>
<reference evidence="4" key="3">
    <citation type="submission" date="2025-04" db="UniProtKB">
        <authorList>
            <consortium name="RefSeq"/>
        </authorList>
    </citation>
    <scope>IDENTIFICATION</scope>
    <source>
        <strain evidence="4">CBS 781.70</strain>
    </source>
</reference>
<sequence length="193" mass="22378">MHTFLVYEAIRHVHQEKVDAAFKKDLSLVPCYPEIKRLQAKGYATELHHLQAAPFDEGTIDGTYQVHTNIWLDRLRFKSNPPSTDFDERLWLVWSDQKTAQHIRSLKSAQRNATLPFDRRECMLGPCALFHVLQNLVLTIIRTHFEGEKGTSDATLLSDILYLGRKGYSRESPKFYLFDPLLKQSFSARILMV</sequence>
<dbReference type="InterPro" id="IPR046496">
    <property type="entry name" value="DUF6589"/>
</dbReference>
<dbReference type="EMBL" id="ML975160">
    <property type="protein sequence ID" value="KAF1811690.1"/>
    <property type="molecule type" value="Genomic_DNA"/>
</dbReference>
<evidence type="ECO:0000313" key="2">
    <source>
        <dbReference type="EMBL" id="KAF1811690.1"/>
    </source>
</evidence>
<proteinExistence type="predicted"/>
<reference evidence="2 4" key="1">
    <citation type="submission" date="2020-01" db="EMBL/GenBank/DDBJ databases">
        <authorList>
            <consortium name="DOE Joint Genome Institute"/>
            <person name="Haridas S."/>
            <person name="Albert R."/>
            <person name="Binder M."/>
            <person name="Bloem J."/>
            <person name="Labutti K."/>
            <person name="Salamov A."/>
            <person name="Andreopoulos B."/>
            <person name="Baker S.E."/>
            <person name="Barry K."/>
            <person name="Bills G."/>
            <person name="Bluhm B.H."/>
            <person name="Cannon C."/>
            <person name="Castanera R."/>
            <person name="Culley D.E."/>
            <person name="Daum C."/>
            <person name="Ezra D."/>
            <person name="Gonzalez J.B."/>
            <person name="Henrissat B."/>
            <person name="Kuo A."/>
            <person name="Liang C."/>
            <person name="Lipzen A."/>
            <person name="Lutzoni F."/>
            <person name="Magnuson J."/>
            <person name="Mondo S."/>
            <person name="Nolan M."/>
            <person name="Ohm R."/>
            <person name="Pangilinan J."/>
            <person name="Park H.-J."/>
            <person name="Ramirez L."/>
            <person name="Alfaro M."/>
            <person name="Sun H."/>
            <person name="Tritt A."/>
            <person name="Yoshinaga Y."/>
            <person name="Zwiers L.-H."/>
            <person name="Turgeon B.G."/>
            <person name="Goodwin S.B."/>
            <person name="Spatafora J.W."/>
            <person name="Crous P.W."/>
            <person name="Grigoriev I.V."/>
        </authorList>
    </citation>
    <scope>NUCLEOTIDE SEQUENCE</scope>
    <source>
        <strain evidence="2 4">CBS 781.70</strain>
    </source>
</reference>
<dbReference type="Pfam" id="PF20231">
    <property type="entry name" value="DUF6589"/>
    <property type="match status" value="1"/>
</dbReference>
<dbReference type="OrthoDB" id="3935520at2759"/>
<organism evidence="2">
    <name type="scientific">Eremomyces bilateralis CBS 781.70</name>
    <dbReference type="NCBI Taxonomy" id="1392243"/>
    <lineage>
        <taxon>Eukaryota</taxon>
        <taxon>Fungi</taxon>
        <taxon>Dikarya</taxon>
        <taxon>Ascomycota</taxon>
        <taxon>Pezizomycotina</taxon>
        <taxon>Dothideomycetes</taxon>
        <taxon>Dothideomycetes incertae sedis</taxon>
        <taxon>Eremomycetales</taxon>
        <taxon>Eremomycetaceae</taxon>
        <taxon>Eremomyces</taxon>
    </lineage>
</organism>
<keyword evidence="3" id="KW-1185">Reference proteome</keyword>
<evidence type="ECO:0000259" key="1">
    <source>
        <dbReference type="Pfam" id="PF20231"/>
    </source>
</evidence>